<evidence type="ECO:0000256" key="2">
    <source>
        <dbReference type="ARBA" id="ARBA00007958"/>
    </source>
</evidence>
<dbReference type="InterPro" id="IPR006355">
    <property type="entry name" value="LHPP/HDHD2"/>
</dbReference>
<comment type="cofactor">
    <cofactor evidence="1">
        <name>Mg(2+)</name>
        <dbReference type="ChEBI" id="CHEBI:18420"/>
    </cofactor>
</comment>
<dbReference type="GO" id="GO:0016791">
    <property type="term" value="F:phosphatase activity"/>
    <property type="evidence" value="ECO:0007669"/>
    <property type="project" value="InterPro"/>
</dbReference>
<dbReference type="PANTHER" id="PTHR19288">
    <property type="entry name" value="4-NITROPHENYLPHOSPHATASE-RELATED"/>
    <property type="match status" value="1"/>
</dbReference>
<evidence type="ECO:0000256" key="1">
    <source>
        <dbReference type="ARBA" id="ARBA00001946"/>
    </source>
</evidence>
<evidence type="ECO:0000313" key="6">
    <source>
        <dbReference type="EMBL" id="CAG8443289.1"/>
    </source>
</evidence>
<evidence type="ECO:0000256" key="3">
    <source>
        <dbReference type="ARBA" id="ARBA00022723"/>
    </source>
</evidence>
<dbReference type="AlphaFoldDB" id="A0A9N8VAI7"/>
<keyword evidence="7" id="KW-1185">Reference proteome</keyword>
<dbReference type="NCBIfam" id="TIGR01458">
    <property type="entry name" value="HAD-SF-IIA-hyp3"/>
    <property type="match status" value="1"/>
</dbReference>
<sequence>MNSVNAIRGVLIDLSGVLHVGDKACEGALSGLKKLRQAEIPFRFCTNTTKENSSNLLNKLTNMGFEINKNEVYPHSTMLCIKSALEDFQGVSTDEPYNAVVVGLSPSNFNYNMLNKAFRFLINNPEAPLIAIHKGKYYAEQDGLSMGPGAFVKALEFSSGVNSIVVGKPEKIIYELAITDMGIEKETKHIVMIGDDITQDLGVKTGKYRNGDEKRDPTIDGVFENFEKAVDKILGGT</sequence>
<dbReference type="Proteomes" id="UP000789706">
    <property type="component" value="Unassembled WGS sequence"/>
</dbReference>
<dbReference type="Pfam" id="PF13242">
    <property type="entry name" value="Hydrolase_like"/>
    <property type="match status" value="1"/>
</dbReference>
<organism evidence="6 7">
    <name type="scientific">Diversispora eburnea</name>
    <dbReference type="NCBI Taxonomy" id="1213867"/>
    <lineage>
        <taxon>Eukaryota</taxon>
        <taxon>Fungi</taxon>
        <taxon>Fungi incertae sedis</taxon>
        <taxon>Mucoromycota</taxon>
        <taxon>Glomeromycotina</taxon>
        <taxon>Glomeromycetes</taxon>
        <taxon>Diversisporales</taxon>
        <taxon>Diversisporaceae</taxon>
        <taxon>Diversispora</taxon>
    </lineage>
</organism>
<dbReference type="InterPro" id="IPR006357">
    <property type="entry name" value="HAD-SF_hydro_IIA"/>
</dbReference>
<dbReference type="GO" id="GO:0046872">
    <property type="term" value="F:metal ion binding"/>
    <property type="evidence" value="ECO:0007669"/>
    <property type="project" value="UniProtKB-KW"/>
</dbReference>
<dbReference type="InterPro" id="IPR023214">
    <property type="entry name" value="HAD_sf"/>
</dbReference>
<dbReference type="OrthoDB" id="426235at2759"/>
<reference evidence="6" key="1">
    <citation type="submission" date="2021-06" db="EMBL/GenBank/DDBJ databases">
        <authorList>
            <person name="Kallberg Y."/>
            <person name="Tangrot J."/>
            <person name="Rosling A."/>
        </authorList>
    </citation>
    <scope>NUCLEOTIDE SEQUENCE</scope>
    <source>
        <strain evidence="6">AZ414A</strain>
    </source>
</reference>
<keyword evidence="3" id="KW-0479">Metal-binding</keyword>
<proteinExistence type="inferred from homology"/>
<dbReference type="Pfam" id="PF13344">
    <property type="entry name" value="Hydrolase_6"/>
    <property type="match status" value="1"/>
</dbReference>
<gene>
    <name evidence="6" type="ORF">DEBURN_LOCUS1611</name>
</gene>
<comment type="similarity">
    <text evidence="2">Belongs to the HAD-like hydrolase superfamily.</text>
</comment>
<accession>A0A9N8VAI7</accession>
<evidence type="ECO:0000256" key="4">
    <source>
        <dbReference type="ARBA" id="ARBA00022842"/>
    </source>
</evidence>
<dbReference type="InterPro" id="IPR036412">
    <property type="entry name" value="HAD-like_sf"/>
</dbReference>
<dbReference type="PANTHER" id="PTHR19288:SF46">
    <property type="entry name" value="HALOACID DEHALOGENASE-LIKE HYDROLASE DOMAIN-CONTAINING PROTEIN 2"/>
    <property type="match status" value="1"/>
</dbReference>
<comment type="caution">
    <text evidence="6">The sequence shown here is derived from an EMBL/GenBank/DDBJ whole genome shotgun (WGS) entry which is preliminary data.</text>
</comment>
<dbReference type="GO" id="GO:0005737">
    <property type="term" value="C:cytoplasm"/>
    <property type="evidence" value="ECO:0007669"/>
    <property type="project" value="TreeGrafter"/>
</dbReference>
<protein>
    <recommendedName>
        <fullName evidence="5">Haloacid dehalogenase-like hydrolase domain-containing protein 2</fullName>
    </recommendedName>
</protein>
<dbReference type="SUPFAM" id="SSF56784">
    <property type="entry name" value="HAD-like"/>
    <property type="match status" value="1"/>
</dbReference>
<dbReference type="EMBL" id="CAJVPK010000074">
    <property type="protein sequence ID" value="CAG8443289.1"/>
    <property type="molecule type" value="Genomic_DNA"/>
</dbReference>
<evidence type="ECO:0000256" key="5">
    <source>
        <dbReference type="ARBA" id="ARBA00039666"/>
    </source>
</evidence>
<evidence type="ECO:0000313" key="7">
    <source>
        <dbReference type="Proteomes" id="UP000789706"/>
    </source>
</evidence>
<name>A0A9N8VAI7_9GLOM</name>
<dbReference type="Gene3D" id="3.40.50.1000">
    <property type="entry name" value="HAD superfamily/HAD-like"/>
    <property type="match status" value="2"/>
</dbReference>
<keyword evidence="4" id="KW-0460">Magnesium</keyword>